<dbReference type="PANTHER" id="PTHR40758">
    <property type="entry name" value="CONSERVED PROTEIN"/>
    <property type="match status" value="1"/>
</dbReference>
<dbReference type="PANTHER" id="PTHR40758:SF1">
    <property type="entry name" value="CONSERVED PROTEIN"/>
    <property type="match status" value="1"/>
</dbReference>
<gene>
    <name evidence="3" type="ORF">IPN02_07040</name>
</gene>
<dbReference type="Proteomes" id="UP000727993">
    <property type="component" value="Unassembled WGS sequence"/>
</dbReference>
<dbReference type="GO" id="GO:0016853">
    <property type="term" value="F:isomerase activity"/>
    <property type="evidence" value="ECO:0007669"/>
    <property type="project" value="UniProtKB-KW"/>
</dbReference>
<dbReference type="GO" id="GO:0046872">
    <property type="term" value="F:metal ion binding"/>
    <property type="evidence" value="ECO:0007669"/>
    <property type="project" value="InterPro"/>
</dbReference>
<comment type="caution">
    <text evidence="3">The sequence shown here is derived from an EMBL/GenBank/DDBJ whole genome shotgun (WGS) entry which is preliminary data.</text>
</comment>
<sequence length="276" mass="29718">MNSESSTSVDASRPAFGYQAALDTVRDWAERLAVAAESAPLDTPVPSCPGWDLGKLVRHTGRVHRYVAALVAQRATEAPARDLVDFGCPADDGEPSAWIAWYRSGAEQLLAVFDDTTPDTPMWSWGDDQHATFWARRMAHETVIHAVDAHLAVGTETAIDPTVAVDGLDELLEIRRTSPTFTQLEEPFAGAGTVHLHATDDSLAPGHGEWMITFGPHGYDSSHGHGKGDVAVKASAATLELLTLGRASAETAEHHGAQIFGDRDVLDRWLAGMTFT</sequence>
<dbReference type="AlphaFoldDB" id="A0A936TCK4"/>
<keyword evidence="3" id="KW-0413">Isomerase</keyword>
<dbReference type="NCBIfam" id="TIGR03083">
    <property type="entry name" value="maleylpyruvate isomerase family mycothiol-dependent enzyme"/>
    <property type="match status" value="1"/>
</dbReference>
<protein>
    <submittedName>
        <fullName evidence="3">Maleylpyruvate isomerase family mycothiol-dependent enzyme</fullName>
    </submittedName>
</protein>
<accession>A0A936TCK4</accession>
<dbReference type="InterPro" id="IPR010872">
    <property type="entry name" value="MDMPI_C-term_domain"/>
</dbReference>
<organism evidence="3 4">
    <name type="scientific">Candidatus Neomicrothrix subdominans</name>
    <dbReference type="NCBI Taxonomy" id="2954438"/>
    <lineage>
        <taxon>Bacteria</taxon>
        <taxon>Bacillati</taxon>
        <taxon>Actinomycetota</taxon>
        <taxon>Acidimicrobiia</taxon>
        <taxon>Acidimicrobiales</taxon>
        <taxon>Microthrixaceae</taxon>
        <taxon>Candidatus Neomicrothrix</taxon>
    </lineage>
</organism>
<dbReference type="InterPro" id="IPR034660">
    <property type="entry name" value="DinB/YfiT-like"/>
</dbReference>
<dbReference type="SUPFAM" id="SSF109854">
    <property type="entry name" value="DinB/YfiT-like putative metalloenzymes"/>
    <property type="match status" value="1"/>
</dbReference>
<name>A0A936TCK4_9ACTN</name>
<evidence type="ECO:0000313" key="3">
    <source>
        <dbReference type="EMBL" id="MBK9296591.1"/>
    </source>
</evidence>
<dbReference type="Pfam" id="PF07398">
    <property type="entry name" value="MDMPI_C"/>
    <property type="match status" value="1"/>
</dbReference>
<proteinExistence type="predicted"/>
<evidence type="ECO:0000259" key="2">
    <source>
        <dbReference type="Pfam" id="PF11716"/>
    </source>
</evidence>
<dbReference type="EMBL" id="JADJZA010000003">
    <property type="protein sequence ID" value="MBK9296591.1"/>
    <property type="molecule type" value="Genomic_DNA"/>
</dbReference>
<dbReference type="Pfam" id="PF11716">
    <property type="entry name" value="MDMPI_N"/>
    <property type="match status" value="1"/>
</dbReference>
<dbReference type="GO" id="GO:0005886">
    <property type="term" value="C:plasma membrane"/>
    <property type="evidence" value="ECO:0007669"/>
    <property type="project" value="TreeGrafter"/>
</dbReference>
<reference evidence="3 4" key="1">
    <citation type="submission" date="2020-10" db="EMBL/GenBank/DDBJ databases">
        <title>Connecting structure to function with the recovery of over 1000 high-quality activated sludge metagenome-assembled genomes encoding full-length rRNA genes using long-read sequencing.</title>
        <authorList>
            <person name="Singleton C.M."/>
            <person name="Petriglieri F."/>
            <person name="Kristensen J.M."/>
            <person name="Kirkegaard R.H."/>
            <person name="Michaelsen T.Y."/>
            <person name="Andersen M.H."/>
            <person name="Karst S.M."/>
            <person name="Dueholm M.S."/>
            <person name="Nielsen P.H."/>
            <person name="Albertsen M."/>
        </authorList>
    </citation>
    <scope>NUCLEOTIDE SEQUENCE [LARGE SCALE GENOMIC DNA]</scope>
    <source>
        <strain evidence="3">Lyne_18-Q3-R50-59_MAXAC.006</strain>
    </source>
</reference>
<feature type="domain" description="MDMPI C-terminal" evidence="1">
    <location>
        <begin position="163"/>
        <end position="268"/>
    </location>
</feature>
<evidence type="ECO:0000259" key="1">
    <source>
        <dbReference type="Pfam" id="PF07398"/>
    </source>
</evidence>
<feature type="domain" description="Mycothiol-dependent maleylpyruvate isomerase metal-binding" evidence="2">
    <location>
        <begin position="26"/>
        <end position="149"/>
    </location>
</feature>
<dbReference type="InterPro" id="IPR017517">
    <property type="entry name" value="Maleyloyr_isom"/>
</dbReference>
<evidence type="ECO:0000313" key="4">
    <source>
        <dbReference type="Proteomes" id="UP000727993"/>
    </source>
</evidence>
<dbReference type="InterPro" id="IPR024344">
    <property type="entry name" value="MDMPI_metal-binding"/>
</dbReference>